<gene>
    <name evidence="1" type="ORF">S01H1_71977</name>
</gene>
<dbReference type="AlphaFoldDB" id="X0Y3F3"/>
<feature type="non-terminal residue" evidence="1">
    <location>
        <position position="244"/>
    </location>
</feature>
<dbReference type="EMBL" id="BARS01047965">
    <property type="protein sequence ID" value="GAG31401.1"/>
    <property type="molecule type" value="Genomic_DNA"/>
</dbReference>
<reference evidence="1" key="1">
    <citation type="journal article" date="2014" name="Front. Microbiol.">
        <title>High frequency of phylogenetically diverse reductive dehalogenase-homologous genes in deep subseafloor sedimentary metagenomes.</title>
        <authorList>
            <person name="Kawai M."/>
            <person name="Futagami T."/>
            <person name="Toyoda A."/>
            <person name="Takaki Y."/>
            <person name="Nishi S."/>
            <person name="Hori S."/>
            <person name="Arai W."/>
            <person name="Tsubouchi T."/>
            <person name="Morono Y."/>
            <person name="Uchiyama I."/>
            <person name="Ito T."/>
            <person name="Fujiyama A."/>
            <person name="Inagaki F."/>
            <person name="Takami H."/>
        </authorList>
    </citation>
    <scope>NUCLEOTIDE SEQUENCE</scope>
    <source>
        <strain evidence="1">Expedition CK06-06</strain>
    </source>
</reference>
<sequence length="244" mass="25695">SGGLNMSNAGLLTRRAFVGNMTVPAGLNVSTITAESVTFARMQNLNAAILMGRGEGAGAGDPEEIQLHPTLQIIGTELSVNENEVPGPGDGGFVLVDDPGEHTGTDVVWARHQSRNLGQPGHNQASRPNSVCLMTDITSGLQSVAGANSVILGGRQNDIDLDSDYSVICGGSINKMEDEIQYSFIGTQGRIYSRGHTLPDDHVPSHITMFSGGRMTSLTTGLGRYHFFGAGGEMVGDAHHDVCF</sequence>
<protein>
    <submittedName>
        <fullName evidence="1">Uncharacterized protein</fullName>
    </submittedName>
</protein>
<name>X0Y3F3_9ZZZZ</name>
<feature type="non-terminal residue" evidence="1">
    <location>
        <position position="1"/>
    </location>
</feature>
<comment type="caution">
    <text evidence="1">The sequence shown here is derived from an EMBL/GenBank/DDBJ whole genome shotgun (WGS) entry which is preliminary data.</text>
</comment>
<organism evidence="1">
    <name type="scientific">marine sediment metagenome</name>
    <dbReference type="NCBI Taxonomy" id="412755"/>
    <lineage>
        <taxon>unclassified sequences</taxon>
        <taxon>metagenomes</taxon>
        <taxon>ecological metagenomes</taxon>
    </lineage>
</organism>
<accession>X0Y3F3</accession>
<evidence type="ECO:0000313" key="1">
    <source>
        <dbReference type="EMBL" id="GAG31401.1"/>
    </source>
</evidence>
<proteinExistence type="predicted"/>